<dbReference type="InterPro" id="IPR023366">
    <property type="entry name" value="ATP_synth_asu-like_sf"/>
</dbReference>
<evidence type="ECO:0000256" key="6">
    <source>
        <dbReference type="ARBA" id="ARBA00022619"/>
    </source>
</evidence>
<comment type="pathway">
    <text evidence="3">Cofactor biosynthesis; riboflavin biosynthesis; riboflavin from 2-hydroxy-3-oxobutyl phosphate and 5-amino-6-(D-ribitylamino)uracil: step 2/2.</text>
</comment>
<keyword evidence="7 12" id="KW-0808">Transferase</keyword>
<dbReference type="CDD" id="cd00402">
    <property type="entry name" value="Riboflavin_synthase_like"/>
    <property type="match status" value="1"/>
</dbReference>
<dbReference type="PANTHER" id="PTHR21098">
    <property type="entry name" value="RIBOFLAVIN SYNTHASE ALPHA CHAIN"/>
    <property type="match status" value="1"/>
</dbReference>
<evidence type="ECO:0000256" key="5">
    <source>
        <dbReference type="ARBA" id="ARBA00013950"/>
    </source>
</evidence>
<dbReference type="Gene3D" id="2.40.30.20">
    <property type="match status" value="2"/>
</dbReference>
<keyword evidence="6" id="KW-0686">Riboflavin biosynthesis</keyword>
<dbReference type="EMBL" id="CP032514">
    <property type="protein sequence ID" value="AYD90343.1"/>
    <property type="molecule type" value="Genomic_DNA"/>
</dbReference>
<dbReference type="InterPro" id="IPR026017">
    <property type="entry name" value="Lumazine-bd_dom"/>
</dbReference>
<evidence type="ECO:0000256" key="1">
    <source>
        <dbReference type="ARBA" id="ARBA00000968"/>
    </source>
</evidence>
<dbReference type="SUPFAM" id="SSF63380">
    <property type="entry name" value="Riboflavin synthase domain-like"/>
    <property type="match status" value="2"/>
</dbReference>
<dbReference type="RefSeq" id="WP_120205160.1">
    <property type="nucleotide sequence ID" value="NZ_CP032514.1"/>
</dbReference>
<sequence length="215" mass="22313">MFTGIVTGQGTVLDLVPDHTAGVTRLVIDTHGLASDLETGGSLAVNGACLTALADTGQTSATGRADVFRADLMEETLVRTTLGALRPGDVVNLERCLPAGARLDGHVVQGHVDATGAVAEIAPQGAWTRLRVSMPARIEDQVAEKGAVAVDGVSLTVTAVSPAGAQQPWFEVGLVPATLEATRLGGLQSGDRVNIETDVLAKYLQRMLQVQGVQR</sequence>
<dbReference type="NCBIfam" id="NF006767">
    <property type="entry name" value="PRK09289.1"/>
    <property type="match status" value="1"/>
</dbReference>
<dbReference type="Pfam" id="PF00677">
    <property type="entry name" value="Lum_binding"/>
    <property type="match status" value="2"/>
</dbReference>
<accession>A0ABM6Z4T9</accession>
<dbReference type="PIRSF" id="PIRSF000498">
    <property type="entry name" value="Riboflavin_syn_A"/>
    <property type="match status" value="1"/>
</dbReference>
<protein>
    <recommendedName>
        <fullName evidence="5 9">Riboflavin synthase</fullName>
        <ecNumber evidence="4 9">2.5.1.9</ecNumber>
    </recommendedName>
</protein>
<dbReference type="Proteomes" id="UP000273001">
    <property type="component" value="Chromosome"/>
</dbReference>
<evidence type="ECO:0000256" key="4">
    <source>
        <dbReference type="ARBA" id="ARBA00012827"/>
    </source>
</evidence>
<comment type="function">
    <text evidence="2">Catalyzes the dismutation of two molecules of 6,7-dimethyl-8-ribityllumazine, resulting in the formation of riboflavin and 5-amino-6-(D-ribitylamino)uracil.</text>
</comment>
<feature type="domain" description="Lumazine-binding" evidence="11">
    <location>
        <begin position="1"/>
        <end position="106"/>
    </location>
</feature>
<evidence type="ECO:0000256" key="9">
    <source>
        <dbReference type="NCBIfam" id="TIGR00187"/>
    </source>
</evidence>
<reference evidence="12 13" key="1">
    <citation type="submission" date="2018-09" db="EMBL/GenBank/DDBJ databases">
        <authorList>
            <person name="Li J."/>
        </authorList>
    </citation>
    <scope>NUCLEOTIDE SEQUENCE [LARGE SCALE GENOMIC DNA]</scope>
    <source>
        <strain evidence="12 13">2129</strain>
    </source>
</reference>
<evidence type="ECO:0000313" key="13">
    <source>
        <dbReference type="Proteomes" id="UP000273001"/>
    </source>
</evidence>
<gene>
    <name evidence="12" type="ORF">D5R93_10625</name>
</gene>
<keyword evidence="13" id="KW-1185">Reference proteome</keyword>
<comment type="catalytic activity">
    <reaction evidence="1">
        <text>2 6,7-dimethyl-8-(1-D-ribityl)lumazine + H(+) = 5-amino-6-(D-ribitylamino)uracil + riboflavin</text>
        <dbReference type="Rhea" id="RHEA:20772"/>
        <dbReference type="ChEBI" id="CHEBI:15378"/>
        <dbReference type="ChEBI" id="CHEBI:15934"/>
        <dbReference type="ChEBI" id="CHEBI:57986"/>
        <dbReference type="ChEBI" id="CHEBI:58201"/>
        <dbReference type="EC" id="2.5.1.9"/>
    </reaction>
</comment>
<evidence type="ECO:0000256" key="3">
    <source>
        <dbReference type="ARBA" id="ARBA00004887"/>
    </source>
</evidence>
<evidence type="ECO:0000313" key="12">
    <source>
        <dbReference type="EMBL" id="AYD90343.1"/>
    </source>
</evidence>
<dbReference type="GO" id="GO:0004746">
    <property type="term" value="F:riboflavin synthase activity"/>
    <property type="evidence" value="ECO:0007669"/>
    <property type="project" value="UniProtKB-EC"/>
</dbReference>
<evidence type="ECO:0000259" key="11">
    <source>
        <dbReference type="PROSITE" id="PS51177"/>
    </source>
</evidence>
<feature type="repeat" description="Lumazine-binding" evidence="10">
    <location>
        <begin position="1"/>
        <end position="106"/>
    </location>
</feature>
<dbReference type="NCBIfam" id="TIGR00187">
    <property type="entry name" value="ribE"/>
    <property type="match status" value="1"/>
</dbReference>
<organism evidence="12 13">
    <name type="scientific">Actinomyces lilanjuaniae</name>
    <dbReference type="NCBI Taxonomy" id="2321394"/>
    <lineage>
        <taxon>Bacteria</taxon>
        <taxon>Bacillati</taxon>
        <taxon>Actinomycetota</taxon>
        <taxon>Actinomycetes</taxon>
        <taxon>Actinomycetales</taxon>
        <taxon>Actinomycetaceae</taxon>
        <taxon>Actinomyces</taxon>
    </lineage>
</organism>
<dbReference type="PROSITE" id="PS51177">
    <property type="entry name" value="LUMAZINE_BIND"/>
    <property type="match status" value="2"/>
</dbReference>
<evidence type="ECO:0000256" key="10">
    <source>
        <dbReference type="PROSITE-ProRule" id="PRU00524"/>
    </source>
</evidence>
<name>A0ABM6Z4T9_9ACTO</name>
<evidence type="ECO:0000256" key="7">
    <source>
        <dbReference type="ARBA" id="ARBA00022679"/>
    </source>
</evidence>
<dbReference type="PANTHER" id="PTHR21098:SF12">
    <property type="entry name" value="RIBOFLAVIN SYNTHASE"/>
    <property type="match status" value="1"/>
</dbReference>
<keyword evidence="8" id="KW-0677">Repeat</keyword>
<feature type="domain" description="Lumazine-binding" evidence="11">
    <location>
        <begin position="107"/>
        <end position="208"/>
    </location>
</feature>
<evidence type="ECO:0000256" key="2">
    <source>
        <dbReference type="ARBA" id="ARBA00002803"/>
    </source>
</evidence>
<dbReference type="InterPro" id="IPR017938">
    <property type="entry name" value="Riboflavin_synthase-like_b-brl"/>
</dbReference>
<proteinExistence type="predicted"/>
<dbReference type="EC" id="2.5.1.9" evidence="4 9"/>
<dbReference type="InterPro" id="IPR001783">
    <property type="entry name" value="Lumazine-bd"/>
</dbReference>
<evidence type="ECO:0000256" key="8">
    <source>
        <dbReference type="ARBA" id="ARBA00022737"/>
    </source>
</evidence>
<feature type="repeat" description="Lumazine-binding" evidence="10">
    <location>
        <begin position="107"/>
        <end position="208"/>
    </location>
</feature>